<dbReference type="Proteomes" id="UP000233837">
    <property type="component" value="Unassembled WGS sequence"/>
</dbReference>
<accession>A0A2I0W255</accession>
<dbReference type="Pfam" id="PF14223">
    <property type="entry name" value="Retrotran_gag_2"/>
    <property type="match status" value="1"/>
</dbReference>
<dbReference type="PANTHER" id="PTHR35317">
    <property type="entry name" value="OS04G0629600 PROTEIN"/>
    <property type="match status" value="1"/>
</dbReference>
<protein>
    <submittedName>
        <fullName evidence="1">Uncharacterized protein</fullName>
    </submittedName>
</protein>
<dbReference type="PANTHER" id="PTHR35317:SF38">
    <property type="entry name" value="RNA-DIRECTED DNA POLYMERASE"/>
    <property type="match status" value="1"/>
</dbReference>
<gene>
    <name evidence="1" type="ORF">MA16_Dca022687</name>
</gene>
<reference evidence="1 2" key="1">
    <citation type="journal article" date="2016" name="Sci. Rep.">
        <title>The Dendrobium catenatum Lindl. genome sequence provides insights into polysaccharide synthase, floral development and adaptive evolution.</title>
        <authorList>
            <person name="Zhang G.Q."/>
            <person name="Xu Q."/>
            <person name="Bian C."/>
            <person name="Tsai W.C."/>
            <person name="Yeh C.M."/>
            <person name="Liu K.W."/>
            <person name="Yoshida K."/>
            <person name="Zhang L.S."/>
            <person name="Chang S.B."/>
            <person name="Chen F."/>
            <person name="Shi Y."/>
            <person name="Su Y.Y."/>
            <person name="Zhang Y.Q."/>
            <person name="Chen L.J."/>
            <person name="Yin Y."/>
            <person name="Lin M."/>
            <person name="Huang H."/>
            <person name="Deng H."/>
            <person name="Wang Z.W."/>
            <person name="Zhu S.L."/>
            <person name="Zhao X."/>
            <person name="Deng C."/>
            <person name="Niu S.C."/>
            <person name="Huang J."/>
            <person name="Wang M."/>
            <person name="Liu G.H."/>
            <person name="Yang H.J."/>
            <person name="Xiao X.J."/>
            <person name="Hsiao Y.Y."/>
            <person name="Wu W.L."/>
            <person name="Chen Y.Y."/>
            <person name="Mitsuda N."/>
            <person name="Ohme-Takagi M."/>
            <person name="Luo Y.B."/>
            <person name="Van de Peer Y."/>
            <person name="Liu Z.J."/>
        </authorList>
    </citation>
    <scope>NUCLEOTIDE SEQUENCE [LARGE SCALE GENOMIC DNA]</scope>
    <source>
        <tissue evidence="1">The whole plant</tissue>
    </source>
</reference>
<dbReference type="AlphaFoldDB" id="A0A2I0W255"/>
<evidence type="ECO:0000313" key="2">
    <source>
        <dbReference type="Proteomes" id="UP000233837"/>
    </source>
</evidence>
<name>A0A2I0W255_9ASPA</name>
<dbReference type="EMBL" id="KZ503004">
    <property type="protein sequence ID" value="PKU69732.1"/>
    <property type="molecule type" value="Genomic_DNA"/>
</dbReference>
<reference evidence="1 2" key="2">
    <citation type="journal article" date="2017" name="Nature">
        <title>The Apostasia genome and the evolution of orchids.</title>
        <authorList>
            <person name="Zhang G.Q."/>
            <person name="Liu K.W."/>
            <person name="Li Z."/>
            <person name="Lohaus R."/>
            <person name="Hsiao Y.Y."/>
            <person name="Niu S.C."/>
            <person name="Wang J.Y."/>
            <person name="Lin Y.C."/>
            <person name="Xu Q."/>
            <person name="Chen L.J."/>
            <person name="Yoshida K."/>
            <person name="Fujiwara S."/>
            <person name="Wang Z.W."/>
            <person name="Zhang Y.Q."/>
            <person name="Mitsuda N."/>
            <person name="Wang M."/>
            <person name="Liu G.H."/>
            <person name="Pecoraro L."/>
            <person name="Huang H.X."/>
            <person name="Xiao X.J."/>
            <person name="Lin M."/>
            <person name="Wu X.Y."/>
            <person name="Wu W.L."/>
            <person name="Chen Y.Y."/>
            <person name="Chang S.B."/>
            <person name="Sakamoto S."/>
            <person name="Ohme-Takagi M."/>
            <person name="Yagi M."/>
            <person name="Zeng S.J."/>
            <person name="Shen C.Y."/>
            <person name="Yeh C.M."/>
            <person name="Luo Y.B."/>
            <person name="Tsai W.C."/>
            <person name="Van de Peer Y."/>
            <person name="Liu Z.J."/>
        </authorList>
    </citation>
    <scope>NUCLEOTIDE SEQUENCE [LARGE SCALE GENOMIC DNA]</scope>
    <source>
        <tissue evidence="1">The whole plant</tissue>
    </source>
</reference>
<organism evidence="1 2">
    <name type="scientific">Dendrobium catenatum</name>
    <dbReference type="NCBI Taxonomy" id="906689"/>
    <lineage>
        <taxon>Eukaryota</taxon>
        <taxon>Viridiplantae</taxon>
        <taxon>Streptophyta</taxon>
        <taxon>Embryophyta</taxon>
        <taxon>Tracheophyta</taxon>
        <taxon>Spermatophyta</taxon>
        <taxon>Magnoliopsida</taxon>
        <taxon>Liliopsida</taxon>
        <taxon>Asparagales</taxon>
        <taxon>Orchidaceae</taxon>
        <taxon>Epidendroideae</taxon>
        <taxon>Malaxideae</taxon>
        <taxon>Dendrobiinae</taxon>
        <taxon>Dendrobium</taxon>
    </lineage>
</organism>
<sequence length="167" mass="19019">MNYAVWAMKMEILMEAQGLWEVVEEGTEDRRKDKSTFAMICQAISDETLLQLNVKGTAKEAWHALRTINMGADRVKKAKIQSLKREFEALRMRDGDAVDEFAGKLSRIVNQRRSLGEKIEESKVVEKLLRAVPGKFLQITSTIEQFGDLEIMTLEEVIGSLRVMKNA</sequence>
<evidence type="ECO:0000313" key="1">
    <source>
        <dbReference type="EMBL" id="PKU69732.1"/>
    </source>
</evidence>
<proteinExistence type="predicted"/>
<keyword evidence="2" id="KW-1185">Reference proteome</keyword>